<dbReference type="GO" id="GO:0051056">
    <property type="term" value="P:regulation of small GTPase mediated signal transduction"/>
    <property type="evidence" value="ECO:0007669"/>
    <property type="project" value="InterPro"/>
</dbReference>
<dbReference type="Gene3D" id="3.40.50.11210">
    <property type="entry name" value="Rap/Ran-GAP"/>
    <property type="match status" value="1"/>
</dbReference>
<evidence type="ECO:0000313" key="7">
    <source>
        <dbReference type="EMBL" id="ROT73520.1"/>
    </source>
</evidence>
<evidence type="ECO:0000256" key="4">
    <source>
        <dbReference type="SAM" id="Coils"/>
    </source>
</evidence>
<dbReference type="GO" id="GO:0005737">
    <property type="term" value="C:cytoplasm"/>
    <property type="evidence" value="ECO:0007669"/>
    <property type="project" value="TreeGrafter"/>
</dbReference>
<organism evidence="7 8">
    <name type="scientific">Penaeus vannamei</name>
    <name type="common">Whiteleg shrimp</name>
    <name type="synonym">Litopenaeus vannamei</name>
    <dbReference type="NCBI Taxonomy" id="6689"/>
    <lineage>
        <taxon>Eukaryota</taxon>
        <taxon>Metazoa</taxon>
        <taxon>Ecdysozoa</taxon>
        <taxon>Arthropoda</taxon>
        <taxon>Crustacea</taxon>
        <taxon>Multicrustacea</taxon>
        <taxon>Malacostraca</taxon>
        <taxon>Eumalacostraca</taxon>
        <taxon>Eucarida</taxon>
        <taxon>Decapoda</taxon>
        <taxon>Dendrobranchiata</taxon>
        <taxon>Penaeoidea</taxon>
        <taxon>Penaeidae</taxon>
        <taxon>Penaeus</taxon>
    </lineage>
</organism>
<dbReference type="PANTHER" id="PTHR15711">
    <property type="entry name" value="RAP GTPASE-ACTIVATING PROTEIN"/>
    <property type="match status" value="1"/>
</dbReference>
<dbReference type="OrthoDB" id="2499658at2759"/>
<dbReference type="Pfam" id="PF02145">
    <property type="entry name" value="Rap_GAP"/>
    <property type="match status" value="1"/>
</dbReference>
<evidence type="ECO:0000313" key="8">
    <source>
        <dbReference type="Proteomes" id="UP000283509"/>
    </source>
</evidence>
<feature type="compositionally biased region" description="Low complexity" evidence="5">
    <location>
        <begin position="468"/>
        <end position="479"/>
    </location>
</feature>
<dbReference type="InterPro" id="IPR000331">
    <property type="entry name" value="Rap/Ran_GAP_dom"/>
</dbReference>
<keyword evidence="1" id="KW-0343">GTPase activation</keyword>
<dbReference type="Proteomes" id="UP000283509">
    <property type="component" value="Unassembled WGS sequence"/>
</dbReference>
<feature type="domain" description="Rap-GAP" evidence="6">
    <location>
        <begin position="165"/>
        <end position="381"/>
    </location>
</feature>
<evidence type="ECO:0000256" key="3">
    <source>
        <dbReference type="ARBA" id="ARBA00023054"/>
    </source>
</evidence>
<dbReference type="GO" id="GO:0005096">
    <property type="term" value="F:GTPase activator activity"/>
    <property type="evidence" value="ECO:0007669"/>
    <property type="project" value="UniProtKB-KW"/>
</dbReference>
<dbReference type="PANTHER" id="PTHR15711:SF32">
    <property type="entry name" value="RAP GTPASE ACTIVATING PROTEIN 1, ISOFORM H"/>
    <property type="match status" value="1"/>
</dbReference>
<reference evidence="7 8" key="2">
    <citation type="submission" date="2019-01" db="EMBL/GenBank/DDBJ databases">
        <title>The decoding of complex shrimp genome reveals the adaptation for benthos swimmer, frequently molting mechanism and breeding impact on genome.</title>
        <authorList>
            <person name="Sun Y."/>
            <person name="Gao Y."/>
            <person name="Yu Y."/>
        </authorList>
    </citation>
    <scope>NUCLEOTIDE SEQUENCE [LARGE SCALE GENOMIC DNA]</scope>
    <source>
        <tissue evidence="7">Muscle</tissue>
    </source>
</reference>
<dbReference type="STRING" id="6689.A0A423TAJ8"/>
<reference evidence="7 8" key="1">
    <citation type="submission" date="2018-04" db="EMBL/GenBank/DDBJ databases">
        <authorList>
            <person name="Zhang X."/>
            <person name="Yuan J."/>
            <person name="Li F."/>
            <person name="Xiang J."/>
        </authorList>
    </citation>
    <scope>NUCLEOTIDE SEQUENCE [LARGE SCALE GENOMIC DNA]</scope>
    <source>
        <tissue evidence="7">Muscle</tissue>
    </source>
</reference>
<dbReference type="InterPro" id="IPR035974">
    <property type="entry name" value="Rap/Ran-GAP_sf"/>
</dbReference>
<evidence type="ECO:0000256" key="2">
    <source>
        <dbReference type="ARBA" id="ARBA00022553"/>
    </source>
</evidence>
<dbReference type="Pfam" id="PF21022">
    <property type="entry name" value="Rap-GAP_dimer"/>
    <property type="match status" value="1"/>
</dbReference>
<keyword evidence="3 4" id="KW-0175">Coiled coil</keyword>
<feature type="region of interest" description="Disordered" evidence="5">
    <location>
        <begin position="1"/>
        <end position="80"/>
    </location>
</feature>
<sequence>RGCATGQANPHRTRMRLLPRRPPDTGSRRSSRRNRRFLRWCSQPRAATGTRAARTWTTSTPTPTPTISSRRMRQRGTTEGSSWGMNWTFLGEDEVHGPVVLSHKTEVISSQENTRVLLRLKTGTHHAIINLGDNPTPAKMAKRLKEELTVERFQPVVTPRGPEMIVAYDEHVLVNHFKFGLIYQRAGQTTEEQLFGNKTHSPAFEEFLSLMGQRVKLRDHEGFKGGLDTLYGQTGEESVYEVFREKEVMFHVSTLLPYTENDPQQLQRKRHIGNDIVAIVFQEGNTPFAPDMIASHFLHAYIVVQPIDPCTPNTSYRVSVTARSDVPFFGPTLPSSGVFEKGPQFKEFILTKLINAELACYKAERFAKLELRTRSSLLSSLVDDLRRKSNEFLGIAEVQEPPKLETPGTRFTEIVRKVLRGRPPNQDPAGLVKKTTATNNSNNLAGGTPSSSRSKGSKGSGGSSGARTPTSSPDTTPNTQMALSESDDSSINSIDIDGHSHPLNEDSDTGLESMSSAETPHKLSLHCPLCGGNEDGVCALHADPETILRQVDTLKHEINKLKCDKLDLLRQNVTCQREIKKLKEKELKLGGELSNASKEIIRLQNLLKDLGTGQVSAVTGTLGASVKFGVKDEKRERRLQIFGIPSTFLVMEWVELAS</sequence>
<name>A0A423TAJ8_PENVA</name>
<dbReference type="InterPro" id="IPR050989">
    <property type="entry name" value="Rap1_Ran_GAP"/>
</dbReference>
<feature type="compositionally biased region" description="Basic residues" evidence="5">
    <location>
        <begin position="29"/>
        <end position="38"/>
    </location>
</feature>
<feature type="compositionally biased region" description="Low complexity" evidence="5">
    <location>
        <begin position="44"/>
        <end position="69"/>
    </location>
</feature>
<feature type="region of interest" description="Disordered" evidence="5">
    <location>
        <begin position="417"/>
        <end position="517"/>
    </location>
</feature>
<accession>A0A423TAJ8</accession>
<keyword evidence="2" id="KW-0597">Phosphoprotein</keyword>
<evidence type="ECO:0000256" key="5">
    <source>
        <dbReference type="SAM" id="MobiDB-lite"/>
    </source>
</evidence>
<dbReference type="PROSITE" id="PS50085">
    <property type="entry name" value="RAPGAP"/>
    <property type="match status" value="1"/>
</dbReference>
<comment type="caution">
    <text evidence="7">The sequence shown here is derived from an EMBL/GenBank/DDBJ whole genome shotgun (WGS) entry which is preliminary data.</text>
</comment>
<keyword evidence="8" id="KW-1185">Reference proteome</keyword>
<dbReference type="SUPFAM" id="SSF111347">
    <property type="entry name" value="Rap/Ran-GAP"/>
    <property type="match status" value="1"/>
</dbReference>
<evidence type="ECO:0000259" key="6">
    <source>
        <dbReference type="PROSITE" id="PS50085"/>
    </source>
</evidence>
<feature type="compositionally biased region" description="Polar residues" evidence="5">
    <location>
        <begin position="435"/>
        <end position="445"/>
    </location>
</feature>
<protein>
    <recommendedName>
        <fullName evidence="6">Rap-GAP domain-containing protein</fullName>
    </recommendedName>
</protein>
<evidence type="ECO:0000256" key="1">
    <source>
        <dbReference type="ARBA" id="ARBA00022468"/>
    </source>
</evidence>
<dbReference type="FunFam" id="3.40.50.11210:FF:000002">
    <property type="entry name" value="Signal-induced proliferation-associated 1-like protein 1"/>
    <property type="match status" value="1"/>
</dbReference>
<proteinExistence type="predicted"/>
<dbReference type="EMBL" id="QCYY01002023">
    <property type="protein sequence ID" value="ROT73520.1"/>
    <property type="molecule type" value="Genomic_DNA"/>
</dbReference>
<feature type="non-terminal residue" evidence="7">
    <location>
        <position position="1"/>
    </location>
</feature>
<dbReference type="AlphaFoldDB" id="A0A423TAJ8"/>
<gene>
    <name evidence="7" type="ORF">C7M84_008058</name>
</gene>
<feature type="coiled-coil region" evidence="4">
    <location>
        <begin position="551"/>
        <end position="585"/>
    </location>
</feature>
<dbReference type="Gene3D" id="6.10.140.210">
    <property type="match status" value="1"/>
</dbReference>